<dbReference type="EMBL" id="LQBP01000011">
    <property type="protein sequence ID" value="KUJ77230.1"/>
    <property type="molecule type" value="Genomic_DNA"/>
</dbReference>
<dbReference type="STRING" id="1685378.AVO44_17745"/>
<accession>A0A0X3TVA3</accession>
<reference evidence="3" key="1">
    <citation type="submission" date="2015-12" db="EMBL/GenBank/DDBJ databases">
        <authorList>
            <person name="Zhang G."/>
            <person name="Stingl U."/>
        </authorList>
    </citation>
    <scope>NUCLEOTIDE SEQUENCE [LARGE SCALE GENOMIC DNA]</scope>
    <source>
        <strain evidence="3">ZGT108</strain>
    </source>
</reference>
<keyword evidence="1" id="KW-0472">Membrane</keyword>
<evidence type="ECO:0000313" key="2">
    <source>
        <dbReference type="EMBL" id="KUJ77230.1"/>
    </source>
</evidence>
<keyword evidence="1" id="KW-1133">Transmembrane helix</keyword>
<name>A0A0X3TVA3_9RHOB</name>
<organism evidence="2 3">
    <name type="scientific">Ruegeria profundi</name>
    <dbReference type="NCBI Taxonomy" id="1685378"/>
    <lineage>
        <taxon>Bacteria</taxon>
        <taxon>Pseudomonadati</taxon>
        <taxon>Pseudomonadota</taxon>
        <taxon>Alphaproteobacteria</taxon>
        <taxon>Rhodobacterales</taxon>
        <taxon>Roseobacteraceae</taxon>
        <taxon>Ruegeria</taxon>
    </lineage>
</organism>
<proteinExistence type="predicted"/>
<dbReference type="AlphaFoldDB" id="A0A0X3TVA3"/>
<comment type="caution">
    <text evidence="2">The sequence shown here is derived from an EMBL/GenBank/DDBJ whole genome shotgun (WGS) entry which is preliminary data.</text>
</comment>
<keyword evidence="1" id="KW-0812">Transmembrane</keyword>
<evidence type="ECO:0000313" key="3">
    <source>
        <dbReference type="Proteomes" id="UP000053690"/>
    </source>
</evidence>
<feature type="transmembrane region" description="Helical" evidence="1">
    <location>
        <begin position="89"/>
        <end position="110"/>
    </location>
</feature>
<dbReference type="OrthoDB" id="7859383at2"/>
<gene>
    <name evidence="2" type="ORF">AVO44_17745</name>
</gene>
<keyword evidence="3" id="KW-1185">Reference proteome</keyword>
<evidence type="ECO:0000256" key="1">
    <source>
        <dbReference type="SAM" id="Phobius"/>
    </source>
</evidence>
<dbReference type="Proteomes" id="UP000053690">
    <property type="component" value="Unassembled WGS sequence"/>
</dbReference>
<feature type="transmembrane region" description="Helical" evidence="1">
    <location>
        <begin position="131"/>
        <end position="153"/>
    </location>
</feature>
<dbReference type="RefSeq" id="WP_068339996.1">
    <property type="nucleotide sequence ID" value="NZ_LQBP01000011.1"/>
</dbReference>
<feature type="transmembrane region" description="Helical" evidence="1">
    <location>
        <begin position="34"/>
        <end position="55"/>
    </location>
</feature>
<feature type="transmembrane region" description="Helical" evidence="1">
    <location>
        <begin position="180"/>
        <end position="201"/>
    </location>
</feature>
<protein>
    <submittedName>
        <fullName evidence="2">Uncharacterized protein</fullName>
    </submittedName>
</protein>
<sequence length="209" mass="22442">MLKRNPNHLDYGSDQLRSDEIYSAHESRASRVRWLGLAFAGLLEGAMLLLFFGVFTETMGLASNQFLSELPGIGALFEIIDEDATVSHLLAFLLAVFSVAVPLAIWNVVLAEGVHLDPGQWLVDPMNRVKAILAGVVYAAVVLLEVVNLYTLIARETSSGPFATQAPTDALTAFLAENQALGIFVALLVAIVNTVLALITVRAAHGVKS</sequence>